<sequence length="37" mass="4604">MHNQLLFMQQKYNKFFKQDCFLKKLTFGEKAKIFLVF</sequence>
<dbReference type="Proteomes" id="UP000189883">
    <property type="component" value="Chromosome"/>
</dbReference>
<protein>
    <submittedName>
        <fullName evidence="1">Uncharacterized protein</fullName>
    </submittedName>
</protein>
<gene>
    <name evidence="1" type="ORF">AB406_2368</name>
</gene>
<organism evidence="1 2">
    <name type="scientific">Riemerella anatipestifer</name>
    <name type="common">Moraxella anatipestifer</name>
    <dbReference type="NCBI Taxonomy" id="34085"/>
    <lineage>
        <taxon>Bacteria</taxon>
        <taxon>Pseudomonadati</taxon>
        <taxon>Bacteroidota</taxon>
        <taxon>Flavobacteriia</taxon>
        <taxon>Flavobacteriales</taxon>
        <taxon>Weeksellaceae</taxon>
        <taxon>Riemerella</taxon>
    </lineage>
</organism>
<proteinExistence type="predicted"/>
<accession>A0A1S7DW07</accession>
<dbReference type="EMBL" id="CP011859">
    <property type="protein sequence ID" value="AQY23297.1"/>
    <property type="molecule type" value="Genomic_DNA"/>
</dbReference>
<evidence type="ECO:0000313" key="1">
    <source>
        <dbReference type="EMBL" id="AQY23297.1"/>
    </source>
</evidence>
<name>A0A1S7DW07_RIEAN</name>
<dbReference type="AlphaFoldDB" id="A0A1S7DW07"/>
<evidence type="ECO:0000313" key="2">
    <source>
        <dbReference type="Proteomes" id="UP000189883"/>
    </source>
</evidence>
<reference evidence="1 2" key="1">
    <citation type="submission" date="2015-06" db="EMBL/GenBank/DDBJ databases">
        <title>R. anatipestifer strain HXb2 is the most virulent strain so far, and the genome sequence would help us uncover the pathogenesis.</title>
        <authorList>
            <person name="Hu Q."/>
            <person name="Qi J."/>
            <person name="Bo H."/>
            <person name="Liu G."/>
            <person name="Tao M."/>
            <person name="Ding Y."/>
            <person name="Xue Y."/>
        </authorList>
    </citation>
    <scope>NUCLEOTIDE SEQUENCE [LARGE SCALE GENOMIC DNA]</scope>
    <source>
        <strain evidence="1 2">HXb2</strain>
    </source>
</reference>